<accession>A0A0P1LNT6</accession>
<evidence type="ECO:0000256" key="8">
    <source>
        <dbReference type="ARBA" id="ARBA00023118"/>
    </source>
</evidence>
<accession>A0A0P1M6X0</accession>
<keyword evidence="13" id="KW-1185">Reference proteome</keyword>
<accession>A0A0P1P4B3</accession>
<name>A0A0P1LNT6_9BACT</name>
<dbReference type="STRING" id="1633631.GCA_001442925_01929"/>
<protein>
    <recommendedName>
        <fullName evidence="9">CRISPR-associated endoribonuclease Cas2</fullName>
        <ecNumber evidence="9">3.1.-.-</ecNumber>
    </recommendedName>
</protein>
<keyword evidence="6 9" id="KW-0378">Hydrolase</keyword>
<dbReference type="Pfam" id="PF09827">
    <property type="entry name" value="CRISPR_Cas2"/>
    <property type="match status" value="1"/>
</dbReference>
<accession>A0A0P1MHT4</accession>
<reference evidence="10 13" key="1">
    <citation type="submission" date="2015-11" db="EMBL/GenBank/DDBJ databases">
        <authorList>
            <person name="Varghese N."/>
        </authorList>
    </citation>
    <scope>NUCLEOTIDE SEQUENCE [LARGE SCALE GENOMIC DNA]</scope>
    <source>
        <strain evidence="10 13">JGI-8</strain>
    </source>
</reference>
<dbReference type="GO" id="GO:0004521">
    <property type="term" value="F:RNA endonuclease activity"/>
    <property type="evidence" value="ECO:0007669"/>
    <property type="project" value="InterPro"/>
</dbReference>
<evidence type="ECO:0000313" key="12">
    <source>
        <dbReference type="Proteomes" id="UP000182011"/>
    </source>
</evidence>
<evidence type="ECO:0000313" key="10">
    <source>
        <dbReference type="EMBL" id="CUS83377.1"/>
    </source>
</evidence>
<feature type="binding site" evidence="9">
    <location>
        <position position="8"/>
    </location>
    <ligand>
        <name>Mg(2+)</name>
        <dbReference type="ChEBI" id="CHEBI:18420"/>
        <note>catalytic</note>
    </ligand>
</feature>
<dbReference type="HAMAP" id="MF_01471">
    <property type="entry name" value="Cas2"/>
    <property type="match status" value="1"/>
</dbReference>
<dbReference type="EC" id="3.1.-.-" evidence="9"/>
<dbReference type="InterPro" id="IPR019199">
    <property type="entry name" value="Virulence_VapD/CRISPR_Cas2"/>
</dbReference>
<dbReference type="OrthoDB" id="279819at2"/>
<gene>
    <name evidence="9" type="primary">cas2</name>
    <name evidence="11" type="ORF">JGI4_01934</name>
    <name evidence="10" type="ORF">JGI8_00700</name>
</gene>
<dbReference type="EMBL" id="FAOP01000007">
    <property type="protein sequence ID" value="CUU07896.1"/>
    <property type="molecule type" value="Genomic_DNA"/>
</dbReference>
<keyword evidence="3 9" id="KW-0540">Nuclease</keyword>
<evidence type="ECO:0000256" key="6">
    <source>
        <dbReference type="ARBA" id="ARBA00022801"/>
    </source>
</evidence>
<dbReference type="Proteomes" id="UP000182011">
    <property type="component" value="Unassembled WGS sequence"/>
</dbReference>
<dbReference type="GO" id="GO:0043571">
    <property type="term" value="P:maintenance of CRISPR repeat elements"/>
    <property type="evidence" value="ECO:0007669"/>
    <property type="project" value="UniProtKB-UniRule"/>
</dbReference>
<dbReference type="GO" id="GO:0051607">
    <property type="term" value="P:defense response to virus"/>
    <property type="evidence" value="ECO:0007669"/>
    <property type="project" value="UniProtKB-UniRule"/>
</dbReference>
<dbReference type="GO" id="GO:0046872">
    <property type="term" value="F:metal ion binding"/>
    <property type="evidence" value="ECO:0007669"/>
    <property type="project" value="UniProtKB-UniRule"/>
</dbReference>
<dbReference type="AlphaFoldDB" id="A0A0P1LNT6"/>
<dbReference type="GO" id="GO:0016787">
    <property type="term" value="F:hydrolase activity"/>
    <property type="evidence" value="ECO:0007669"/>
    <property type="project" value="UniProtKB-KW"/>
</dbReference>
<comment type="similarity">
    <text evidence="2 9">Belongs to the CRISPR-associated endoribonuclease Cas2 protein family.</text>
</comment>
<comment type="cofactor">
    <cofactor evidence="1 9">
        <name>Mg(2+)</name>
        <dbReference type="ChEBI" id="CHEBI:18420"/>
    </cofactor>
</comment>
<evidence type="ECO:0000256" key="4">
    <source>
        <dbReference type="ARBA" id="ARBA00022723"/>
    </source>
</evidence>
<dbReference type="Proteomes" id="UP000182200">
    <property type="component" value="Unassembled WGS sequence"/>
</dbReference>
<dbReference type="PANTHER" id="PTHR34405">
    <property type="entry name" value="CRISPR-ASSOCIATED ENDORIBONUCLEASE CAS2"/>
    <property type="match status" value="1"/>
</dbReference>
<dbReference type="EMBL" id="CZVI01000006">
    <property type="protein sequence ID" value="CUS83377.1"/>
    <property type="molecule type" value="Genomic_DNA"/>
</dbReference>
<accession>A0A0P1MZS7</accession>
<sequence length="86" mass="10158">MYYIIVYDVEEKRVNKVCKLLRRYLHWVQNSVFEGELSEGKLAELKFKLSQIIDPEVDSVIIYTLWGKWKGREVIGLNKNPVDSLI</sequence>
<keyword evidence="8 9" id="KW-0051">Antiviral defense</keyword>
<proteinExistence type="inferred from homology"/>
<reference evidence="11 12" key="2">
    <citation type="submission" date="2015-11" db="EMBL/GenBank/DDBJ databases">
        <authorList>
            <person name="Zhang Y."/>
            <person name="Guo Z."/>
        </authorList>
    </citation>
    <scope>NUCLEOTIDE SEQUENCE [LARGE SCALE GENOMIC DNA]</scope>
    <source>
        <strain evidence="11">JGI-4</strain>
    </source>
</reference>
<keyword evidence="7 9" id="KW-0460">Magnesium</keyword>
<dbReference type="RefSeq" id="WP_075432723.1">
    <property type="nucleotide sequence ID" value="NZ_CZVI01000006.1"/>
</dbReference>
<dbReference type="Gene3D" id="3.30.70.240">
    <property type="match status" value="1"/>
</dbReference>
<evidence type="ECO:0000256" key="2">
    <source>
        <dbReference type="ARBA" id="ARBA00009959"/>
    </source>
</evidence>
<dbReference type="CDD" id="cd09725">
    <property type="entry name" value="Cas2_I_II_III"/>
    <property type="match status" value="1"/>
</dbReference>
<evidence type="ECO:0000256" key="5">
    <source>
        <dbReference type="ARBA" id="ARBA00022759"/>
    </source>
</evidence>
<evidence type="ECO:0000256" key="9">
    <source>
        <dbReference type="HAMAP-Rule" id="MF_01471"/>
    </source>
</evidence>
<dbReference type="PANTHER" id="PTHR34405:SF1">
    <property type="entry name" value="CRISPR-ASSOCIATED ENDORIBONUCLEASE CAS2"/>
    <property type="match status" value="1"/>
</dbReference>
<evidence type="ECO:0000256" key="1">
    <source>
        <dbReference type="ARBA" id="ARBA00001946"/>
    </source>
</evidence>
<dbReference type="InterPro" id="IPR021127">
    <property type="entry name" value="CRISPR_associated_Cas2"/>
</dbReference>
<evidence type="ECO:0000256" key="3">
    <source>
        <dbReference type="ARBA" id="ARBA00022722"/>
    </source>
</evidence>
<evidence type="ECO:0000256" key="7">
    <source>
        <dbReference type="ARBA" id="ARBA00022842"/>
    </source>
</evidence>
<comment type="subunit">
    <text evidence="9">Homodimer, forms a heterotetramer with a Cas1 homodimer.</text>
</comment>
<keyword evidence="4 9" id="KW-0479">Metal-binding</keyword>
<accession>A0A0S4NAM1</accession>
<dbReference type="SUPFAM" id="SSF143430">
    <property type="entry name" value="TTP0101/SSO1404-like"/>
    <property type="match status" value="1"/>
</dbReference>
<organism evidence="11 12">
    <name type="scientific">Candidatus Kryptonium thompsonii</name>
    <dbReference type="NCBI Taxonomy" id="1633631"/>
    <lineage>
        <taxon>Bacteria</taxon>
        <taxon>Pseudomonadati</taxon>
        <taxon>Candidatus Kryptoniota</taxon>
        <taxon>Candidatus Kryptonium</taxon>
    </lineage>
</organism>
<accession>A0A0P1MCA0</accession>
<comment type="function">
    <text evidence="9">CRISPR (clustered regularly interspaced short palindromic repeat), is an adaptive immune system that provides protection against mobile genetic elements (viruses, transposable elements and conjugative plasmids). CRISPR clusters contain sequences complementary to antecedent mobile elements and target invading nucleic acids. CRISPR clusters are transcribed and processed into CRISPR RNA (crRNA). Functions as a ssRNA-specific endoribonuclease. Involved in the integration of spacer DNA into the CRISPR cassette.</text>
</comment>
<evidence type="ECO:0000313" key="11">
    <source>
        <dbReference type="EMBL" id="CUU07896.1"/>
    </source>
</evidence>
<dbReference type="NCBIfam" id="TIGR01573">
    <property type="entry name" value="cas2"/>
    <property type="match status" value="1"/>
</dbReference>
<keyword evidence="5 9" id="KW-0255">Endonuclease</keyword>
<evidence type="ECO:0000313" key="13">
    <source>
        <dbReference type="Proteomes" id="UP000182200"/>
    </source>
</evidence>